<evidence type="ECO:0000256" key="1">
    <source>
        <dbReference type="SAM" id="Phobius"/>
    </source>
</evidence>
<dbReference type="Pfam" id="PF11162">
    <property type="entry name" value="DUF2946"/>
    <property type="match status" value="1"/>
</dbReference>
<evidence type="ECO:0000313" key="2">
    <source>
        <dbReference type="EMBL" id="AYC31492.1"/>
    </source>
</evidence>
<dbReference type="RefSeq" id="WP_119892118.1">
    <property type="nucleotide sequence ID" value="NZ_CP032419.1"/>
</dbReference>
<dbReference type="AlphaFoldDB" id="A0A385Z1I6"/>
<dbReference type="KEGG" id="pcav:D3880_03375"/>
<name>A0A385Z1I6_9PSED</name>
<reference evidence="3" key="1">
    <citation type="submission" date="2018-09" db="EMBL/GenBank/DDBJ databases">
        <authorList>
            <person name="Zhu H."/>
        </authorList>
    </citation>
    <scope>NUCLEOTIDE SEQUENCE [LARGE SCALE GENOMIC DNA]</scope>
    <source>
        <strain evidence="3">K2W31S-8</strain>
    </source>
</reference>
<feature type="transmembrane region" description="Helical" evidence="1">
    <location>
        <begin position="12"/>
        <end position="30"/>
    </location>
</feature>
<evidence type="ECO:0000313" key="3">
    <source>
        <dbReference type="Proteomes" id="UP000265560"/>
    </source>
</evidence>
<gene>
    <name evidence="2" type="ORF">D3880_03375</name>
</gene>
<dbReference type="InterPro" id="IPR021333">
    <property type="entry name" value="DUF2946"/>
</dbReference>
<dbReference type="EMBL" id="CP032419">
    <property type="protein sequence ID" value="AYC31492.1"/>
    <property type="molecule type" value="Genomic_DNA"/>
</dbReference>
<proteinExistence type="predicted"/>
<keyword evidence="1" id="KW-0472">Membrane</keyword>
<organism evidence="2 3">
    <name type="scientific">Pseudomonas cavernae</name>
    <dbReference type="NCBI Taxonomy" id="2320867"/>
    <lineage>
        <taxon>Bacteria</taxon>
        <taxon>Pseudomonadati</taxon>
        <taxon>Pseudomonadota</taxon>
        <taxon>Gammaproteobacteria</taxon>
        <taxon>Pseudomonadales</taxon>
        <taxon>Pseudomonadaceae</taxon>
        <taxon>Pseudomonas</taxon>
    </lineage>
</organism>
<sequence length="128" mass="13810">MDTHRRHRPQVAWMLYCSVLFGVLACGLGHGQMLGLQLNGIGGLYCTVDNGGGPLRDLSSDSPLSSSLSLSSISSCSLCASLGLGLALLFGMIWLYWPATTPRLARERRIKAPPRYSWPPSSPRAPPL</sequence>
<keyword evidence="3" id="KW-1185">Reference proteome</keyword>
<accession>A0A385Z1I6</accession>
<protein>
    <submittedName>
        <fullName evidence="2">DUF2946 domain-containing protein</fullName>
    </submittedName>
</protein>
<feature type="transmembrane region" description="Helical" evidence="1">
    <location>
        <begin position="72"/>
        <end position="97"/>
    </location>
</feature>
<keyword evidence="1" id="KW-1133">Transmembrane helix</keyword>
<dbReference type="PROSITE" id="PS51257">
    <property type="entry name" value="PROKAR_LIPOPROTEIN"/>
    <property type="match status" value="1"/>
</dbReference>
<dbReference type="Proteomes" id="UP000265560">
    <property type="component" value="Chromosome"/>
</dbReference>
<keyword evidence="1" id="KW-0812">Transmembrane</keyword>